<dbReference type="PANTHER" id="PTHR28034">
    <property type="entry name" value="SET1 COMPLEX COMPONENT SHG1"/>
    <property type="match status" value="1"/>
</dbReference>
<feature type="compositionally biased region" description="Basic and acidic residues" evidence="1">
    <location>
        <begin position="673"/>
        <end position="705"/>
    </location>
</feature>
<dbReference type="Proteomes" id="UP001310890">
    <property type="component" value="Unassembled WGS sequence"/>
</dbReference>
<sequence>MAADTAMSGTNDFELPARKKPKVSDLPLSSVQRASIDGMLHTFKKKGEFDGLRKKVFQQYNESAQRGMFEAVLRSFTIAEIERDPVKYLKPDRRMGAPLLEGAAARGNVYKKTVDDIDAYIDQHLASAEKALREIRRKDIGDEDAGEELQRGNKSEAEYAAESHTRREERAKQHIEQERLRKKKEAQERKKKEFEALKKKQAELMLETERLQREQKRRAEREAWKAAEKQRERDRIQKFNEDREKAKKEAEEREKAVREEREKRVKERADREQKRLEQEALDLLLREGEKMAERGKRPELERSESMEPPSRLLRQQTSRTSELRAQGLIPTSMTLRKGDSMMSAPTGPRAGSTPRGPAADDDRRPRASRPARRSPSPARALDRRTRDPSRDDDRRTTRRDGARRETLYRDISAEREAWKARQQQRPPARNRSRGSRAGGEEGEVVEGPPREPRGAAARIARSRSRDSNAHAHRPNRHLSRSRSPPRRRYRDESLSRSPPRYGRRRDESSPKRRERSPARRGGRSRSPPGIDRYVPGGGAGGVAAPPRRSAKDEEDRPARRRVDENRAAAPRRRADDDDKDERRSREVREYDRPRVADSDRYLPGAGRVEDADKLRSRVERSRSRERWRERSRDRDDDAVRERPRERGGERKRPRLGEREKSSLGSKAAPQESAEARGEDVKETKEDAKEAKDDAKHAKDDAKQQDDELSVPG</sequence>
<feature type="domain" description="BOD1/SHG1" evidence="2">
    <location>
        <begin position="39"/>
        <end position="141"/>
    </location>
</feature>
<evidence type="ECO:0000256" key="1">
    <source>
        <dbReference type="SAM" id="MobiDB-lite"/>
    </source>
</evidence>
<comment type="caution">
    <text evidence="3">The sequence shown here is derived from an EMBL/GenBank/DDBJ whole genome shotgun (WGS) entry which is preliminary data.</text>
</comment>
<evidence type="ECO:0000259" key="2">
    <source>
        <dbReference type="Pfam" id="PF05205"/>
    </source>
</evidence>
<feature type="region of interest" description="Disordered" evidence="1">
    <location>
        <begin position="210"/>
        <end position="712"/>
    </location>
</feature>
<feature type="compositionally biased region" description="Basic and acidic residues" evidence="1">
    <location>
        <begin position="607"/>
        <end position="661"/>
    </location>
</feature>
<proteinExistence type="predicted"/>
<protein>
    <recommendedName>
        <fullName evidence="2">BOD1/SHG1 domain-containing protein</fullName>
    </recommendedName>
</protein>
<accession>A0AAN7TJ67</accession>
<evidence type="ECO:0000313" key="3">
    <source>
        <dbReference type="EMBL" id="KAK5118950.1"/>
    </source>
</evidence>
<feature type="compositionally biased region" description="Basic and acidic residues" evidence="1">
    <location>
        <begin position="549"/>
        <end position="600"/>
    </location>
</feature>
<name>A0AAN7TJ67_9PEZI</name>
<organism evidence="3 4">
    <name type="scientific">Meristemomyces frigidus</name>
    <dbReference type="NCBI Taxonomy" id="1508187"/>
    <lineage>
        <taxon>Eukaryota</taxon>
        <taxon>Fungi</taxon>
        <taxon>Dikarya</taxon>
        <taxon>Ascomycota</taxon>
        <taxon>Pezizomycotina</taxon>
        <taxon>Dothideomycetes</taxon>
        <taxon>Dothideomycetidae</taxon>
        <taxon>Mycosphaerellales</taxon>
        <taxon>Teratosphaeriaceae</taxon>
        <taxon>Meristemomyces</taxon>
    </lineage>
</organism>
<dbReference type="EMBL" id="JAVRRL010000001">
    <property type="protein sequence ID" value="KAK5118950.1"/>
    <property type="molecule type" value="Genomic_DNA"/>
</dbReference>
<dbReference type="Pfam" id="PF05205">
    <property type="entry name" value="COMPASS-Shg1"/>
    <property type="match status" value="1"/>
</dbReference>
<feature type="compositionally biased region" description="Basic residues" evidence="1">
    <location>
        <begin position="470"/>
        <end position="488"/>
    </location>
</feature>
<dbReference type="AlphaFoldDB" id="A0AAN7TJ67"/>
<gene>
    <name evidence="3" type="ORF">LTR62_000161</name>
</gene>
<reference evidence="3" key="1">
    <citation type="submission" date="2023-08" db="EMBL/GenBank/DDBJ databases">
        <title>Black Yeasts Isolated from many extreme environments.</title>
        <authorList>
            <person name="Coleine C."/>
            <person name="Stajich J.E."/>
            <person name="Selbmann L."/>
        </authorList>
    </citation>
    <scope>NUCLEOTIDE SEQUENCE</scope>
    <source>
        <strain evidence="3">CCFEE 5401</strain>
    </source>
</reference>
<feature type="compositionally biased region" description="Basic and acidic residues" evidence="1">
    <location>
        <begin position="504"/>
        <end position="517"/>
    </location>
</feature>
<feature type="compositionally biased region" description="Low complexity" evidence="1">
    <location>
        <begin position="524"/>
        <end position="534"/>
    </location>
</feature>
<feature type="compositionally biased region" description="Basic and acidic residues" evidence="1">
    <location>
        <begin position="148"/>
        <end position="194"/>
    </location>
</feature>
<dbReference type="PANTHER" id="PTHR28034:SF1">
    <property type="entry name" value="NUCLEOMORPHIN"/>
    <property type="match status" value="1"/>
</dbReference>
<evidence type="ECO:0000313" key="4">
    <source>
        <dbReference type="Proteomes" id="UP001310890"/>
    </source>
</evidence>
<dbReference type="InterPro" id="IPR055264">
    <property type="entry name" value="BOD1/SHG1_dom"/>
</dbReference>
<feature type="compositionally biased region" description="Basic and acidic residues" evidence="1">
    <location>
        <begin position="380"/>
        <end position="419"/>
    </location>
</feature>
<feature type="compositionally biased region" description="Basic and acidic residues" evidence="1">
    <location>
        <begin position="210"/>
        <end position="305"/>
    </location>
</feature>
<feature type="region of interest" description="Disordered" evidence="1">
    <location>
        <begin position="143"/>
        <end position="194"/>
    </location>
</feature>